<dbReference type="Gene3D" id="1.10.600.10">
    <property type="entry name" value="Farnesyl Diphosphate Synthase"/>
    <property type="match status" value="1"/>
</dbReference>
<organism evidence="7 8">
    <name type="scientific">Candidatus Nitrohelix vancouverensis</name>
    <dbReference type="NCBI Taxonomy" id="2705534"/>
    <lineage>
        <taxon>Bacteria</taxon>
        <taxon>Pseudomonadati</taxon>
        <taxon>Nitrospinota/Tectimicrobiota group</taxon>
        <taxon>Nitrospinota</taxon>
        <taxon>Nitrospinia</taxon>
        <taxon>Nitrospinales</taxon>
        <taxon>Nitrospinaceae</taxon>
        <taxon>Candidatus Nitrohelix</taxon>
    </lineage>
</organism>
<dbReference type="PANTHER" id="PTHR12001">
    <property type="entry name" value="GERANYLGERANYL PYROPHOSPHATE SYNTHASE"/>
    <property type="match status" value="1"/>
</dbReference>
<dbReference type="EMBL" id="CP048620">
    <property type="protein sequence ID" value="QPJ66256.1"/>
    <property type="molecule type" value="Genomic_DNA"/>
</dbReference>
<evidence type="ECO:0000256" key="5">
    <source>
        <dbReference type="ARBA" id="ARBA00022842"/>
    </source>
</evidence>
<dbReference type="PROSITE" id="PS00723">
    <property type="entry name" value="POLYPRENYL_SYNTHASE_1"/>
    <property type="match status" value="1"/>
</dbReference>
<evidence type="ECO:0000256" key="6">
    <source>
        <dbReference type="RuleBase" id="RU004466"/>
    </source>
</evidence>
<dbReference type="PANTHER" id="PTHR12001:SF69">
    <property type="entry name" value="ALL TRANS-POLYPRENYL-DIPHOSPHATE SYNTHASE PDSS1"/>
    <property type="match status" value="1"/>
</dbReference>
<keyword evidence="3 6" id="KW-0808">Transferase</keyword>
<sequence length="331" mass="36910">MEFTEVTAELKEDLAKIEKAIKVNYKSDIPLIPGMTSYLMNGGGKRIRPILLLLCAKLGGRTVDDEVVNHGCVVEYIHTATLLHDDVVDETTVRRGHETVNSKWGSDASILVGDFLLSRAILLLADNNDAAIIQAVAGAAKILVEGGIKEYANARKIDVTEEHCLDVIYRKTSSIITASCQVGMLLAKGTPEQVKAVVDFGDQFGMAFQLMDDALDYDGDESILGKPPGTDFKEGHVTLPLLHLYTHSSDTVKKEIEDFIQNENISDKDFQYILGRMRDAKSIEYTQDLARNYMDQAKNSLEKTQFKTPEIRERLYAIANYIIERHTPVRT</sequence>
<keyword evidence="4" id="KW-0479">Metal-binding</keyword>
<evidence type="ECO:0000313" key="7">
    <source>
        <dbReference type="EMBL" id="QPJ66256.1"/>
    </source>
</evidence>
<dbReference type="KEGG" id="nva:G3M78_12980"/>
<dbReference type="AlphaFoldDB" id="A0A7T0G4F0"/>
<gene>
    <name evidence="7" type="ORF">G3M78_12980</name>
</gene>
<dbReference type="GO" id="GO:0046872">
    <property type="term" value="F:metal ion binding"/>
    <property type="evidence" value="ECO:0007669"/>
    <property type="project" value="UniProtKB-KW"/>
</dbReference>
<name>A0A7T0G4F0_9BACT</name>
<evidence type="ECO:0000256" key="4">
    <source>
        <dbReference type="ARBA" id="ARBA00022723"/>
    </source>
</evidence>
<dbReference type="Pfam" id="PF00348">
    <property type="entry name" value="polyprenyl_synt"/>
    <property type="match status" value="1"/>
</dbReference>
<comment type="cofactor">
    <cofactor evidence="1">
        <name>Mg(2+)</name>
        <dbReference type="ChEBI" id="CHEBI:18420"/>
    </cofactor>
</comment>
<dbReference type="SFLD" id="SFLDS00005">
    <property type="entry name" value="Isoprenoid_Synthase_Type_I"/>
    <property type="match status" value="1"/>
</dbReference>
<dbReference type="InterPro" id="IPR033749">
    <property type="entry name" value="Polyprenyl_synt_CS"/>
</dbReference>
<dbReference type="GO" id="GO:0004659">
    <property type="term" value="F:prenyltransferase activity"/>
    <property type="evidence" value="ECO:0007669"/>
    <property type="project" value="InterPro"/>
</dbReference>
<dbReference type="Proteomes" id="UP000594464">
    <property type="component" value="Chromosome"/>
</dbReference>
<dbReference type="SFLD" id="SFLDG01017">
    <property type="entry name" value="Polyprenyl_Transferase_Like"/>
    <property type="match status" value="1"/>
</dbReference>
<dbReference type="SUPFAM" id="SSF48576">
    <property type="entry name" value="Terpenoid synthases"/>
    <property type="match status" value="1"/>
</dbReference>
<dbReference type="CDD" id="cd00685">
    <property type="entry name" value="Trans_IPPS_HT"/>
    <property type="match status" value="1"/>
</dbReference>
<keyword evidence="5" id="KW-0460">Magnesium</keyword>
<dbReference type="InterPro" id="IPR000092">
    <property type="entry name" value="Polyprenyl_synt"/>
</dbReference>
<evidence type="ECO:0000256" key="3">
    <source>
        <dbReference type="ARBA" id="ARBA00022679"/>
    </source>
</evidence>
<evidence type="ECO:0000256" key="2">
    <source>
        <dbReference type="ARBA" id="ARBA00006706"/>
    </source>
</evidence>
<protein>
    <submittedName>
        <fullName evidence="7">Polyprenyl synthetase family protein</fullName>
    </submittedName>
</protein>
<accession>A0A7T0G4F0</accession>
<reference evidence="8" key="1">
    <citation type="submission" date="2020-02" db="EMBL/GenBank/DDBJ databases">
        <title>Genomic and physiological characterization of two novel Nitrospinaceae genera.</title>
        <authorList>
            <person name="Mueller A.J."/>
            <person name="Jung M.-Y."/>
            <person name="Strachan C.R."/>
            <person name="Herbold C.W."/>
            <person name="Kirkegaard R.H."/>
            <person name="Daims H."/>
        </authorList>
    </citation>
    <scope>NUCLEOTIDE SEQUENCE [LARGE SCALE GENOMIC DNA]</scope>
</reference>
<evidence type="ECO:0000256" key="1">
    <source>
        <dbReference type="ARBA" id="ARBA00001946"/>
    </source>
</evidence>
<comment type="similarity">
    <text evidence="2 6">Belongs to the FPP/GGPP synthase family.</text>
</comment>
<dbReference type="GO" id="GO:0008299">
    <property type="term" value="P:isoprenoid biosynthetic process"/>
    <property type="evidence" value="ECO:0007669"/>
    <property type="project" value="InterPro"/>
</dbReference>
<dbReference type="InterPro" id="IPR008949">
    <property type="entry name" value="Isoprenoid_synthase_dom_sf"/>
</dbReference>
<proteinExistence type="inferred from homology"/>
<evidence type="ECO:0000313" key="8">
    <source>
        <dbReference type="Proteomes" id="UP000594464"/>
    </source>
</evidence>